<name>A0A0F3N1Y4_RICAM</name>
<reference evidence="2 3" key="1">
    <citation type="submission" date="2015-01" db="EMBL/GenBank/DDBJ databases">
        <title>Genome Sequencing of Rickettsiales.</title>
        <authorList>
            <person name="Daugherty S.C."/>
            <person name="Su Q."/>
            <person name="Abolude K."/>
            <person name="Beier-Sexton M."/>
            <person name="Carlyon J.A."/>
            <person name="Carter R."/>
            <person name="Day N.P."/>
            <person name="Dumler S.J."/>
            <person name="Dyachenko V."/>
            <person name="Godinez A."/>
            <person name="Kurtti T.J."/>
            <person name="Lichay M."/>
            <person name="Mullins K.E."/>
            <person name="Ott S."/>
            <person name="Pappas-Brown V."/>
            <person name="Paris D.H."/>
            <person name="Patel P."/>
            <person name="Richards A.L."/>
            <person name="Sadzewicz L."/>
            <person name="Sears K."/>
            <person name="Seidman D."/>
            <person name="Sengamalay N."/>
            <person name="Stenos J."/>
            <person name="Tallon L.J."/>
            <person name="Vincent G."/>
            <person name="Fraser C.M."/>
            <person name="Munderloh U."/>
            <person name="Dunning-Hotopp J.C."/>
        </authorList>
    </citation>
    <scope>NUCLEOTIDE SEQUENCE [LARGE SCALE GENOMIC DNA]</scope>
    <source>
        <strain evidence="2 3">Ac/Pa</strain>
    </source>
</reference>
<accession>A0A0F3N1Y4</accession>
<sequence>MALPLTQVKSILIITYFIYFLAIFIISHFVIPWLDHGIQFF</sequence>
<keyword evidence="1" id="KW-0472">Membrane</keyword>
<comment type="caution">
    <text evidence="2">The sequence shown here is derived from an EMBL/GenBank/DDBJ whole genome shotgun (WGS) entry which is preliminary data.</text>
</comment>
<evidence type="ECO:0000256" key="1">
    <source>
        <dbReference type="SAM" id="Phobius"/>
    </source>
</evidence>
<proteinExistence type="predicted"/>
<keyword evidence="1" id="KW-0812">Transmembrane</keyword>
<evidence type="ECO:0000313" key="3">
    <source>
        <dbReference type="Proteomes" id="UP000033556"/>
    </source>
</evidence>
<keyword evidence="1" id="KW-1133">Transmembrane helix</keyword>
<dbReference type="EMBL" id="LANR01000001">
    <property type="protein sequence ID" value="KJV62013.1"/>
    <property type="molecule type" value="Genomic_DNA"/>
</dbReference>
<feature type="transmembrane region" description="Helical" evidence="1">
    <location>
        <begin position="12"/>
        <end position="34"/>
    </location>
</feature>
<dbReference type="Proteomes" id="UP000033556">
    <property type="component" value="Unassembled WGS sequence"/>
</dbReference>
<dbReference type="AlphaFoldDB" id="A0A0F3N1Y4"/>
<keyword evidence="3" id="KW-1185">Reference proteome</keyword>
<organism evidence="2 3">
    <name type="scientific">Rickettsia amblyommatis str. Ac/Pa</name>
    <dbReference type="NCBI Taxonomy" id="1359164"/>
    <lineage>
        <taxon>Bacteria</taxon>
        <taxon>Pseudomonadati</taxon>
        <taxon>Pseudomonadota</taxon>
        <taxon>Alphaproteobacteria</taxon>
        <taxon>Rickettsiales</taxon>
        <taxon>Rickettsiaceae</taxon>
        <taxon>Rickettsieae</taxon>
        <taxon>Rickettsia</taxon>
        <taxon>spotted fever group</taxon>
    </lineage>
</organism>
<protein>
    <submittedName>
        <fullName evidence="2">Putative membrane protein</fullName>
    </submittedName>
</protein>
<evidence type="ECO:0000313" key="2">
    <source>
        <dbReference type="EMBL" id="KJV62013.1"/>
    </source>
</evidence>
<gene>
    <name evidence="2" type="ORF">APHACPA_1033</name>
</gene>